<dbReference type="Gene3D" id="1.10.10.60">
    <property type="entry name" value="Homeodomain-like"/>
    <property type="match status" value="1"/>
</dbReference>
<organism evidence="3 4">
    <name type="scientific">Rhipicephalus sanguineus</name>
    <name type="common">Brown dog tick</name>
    <name type="synonym">Ixodes sanguineus</name>
    <dbReference type="NCBI Taxonomy" id="34632"/>
    <lineage>
        <taxon>Eukaryota</taxon>
        <taxon>Metazoa</taxon>
        <taxon>Ecdysozoa</taxon>
        <taxon>Arthropoda</taxon>
        <taxon>Chelicerata</taxon>
        <taxon>Arachnida</taxon>
        <taxon>Acari</taxon>
        <taxon>Parasitiformes</taxon>
        <taxon>Ixodida</taxon>
        <taxon>Ixodoidea</taxon>
        <taxon>Ixodidae</taxon>
        <taxon>Rhipicephalinae</taxon>
        <taxon>Rhipicephalus</taxon>
        <taxon>Rhipicephalus</taxon>
    </lineage>
</organism>
<evidence type="ECO:0000256" key="1">
    <source>
        <dbReference type="SAM" id="MobiDB-lite"/>
    </source>
</evidence>
<name>A0A9D4PAX5_RHISA</name>
<dbReference type="AlphaFoldDB" id="A0A9D4PAX5"/>
<evidence type="ECO:0000259" key="2">
    <source>
        <dbReference type="Pfam" id="PF13837"/>
    </source>
</evidence>
<feature type="domain" description="Myb/SANT-like DNA-binding" evidence="2">
    <location>
        <begin position="39"/>
        <end position="124"/>
    </location>
</feature>
<comment type="caution">
    <text evidence="3">The sequence shown here is derived from an EMBL/GenBank/DDBJ whole genome shotgun (WGS) entry which is preliminary data.</text>
</comment>
<reference evidence="3" key="1">
    <citation type="journal article" date="2020" name="Cell">
        <title>Large-Scale Comparative Analyses of Tick Genomes Elucidate Their Genetic Diversity and Vector Capacities.</title>
        <authorList>
            <consortium name="Tick Genome and Microbiome Consortium (TIGMIC)"/>
            <person name="Jia N."/>
            <person name="Wang J."/>
            <person name="Shi W."/>
            <person name="Du L."/>
            <person name="Sun Y."/>
            <person name="Zhan W."/>
            <person name="Jiang J.F."/>
            <person name="Wang Q."/>
            <person name="Zhang B."/>
            <person name="Ji P."/>
            <person name="Bell-Sakyi L."/>
            <person name="Cui X.M."/>
            <person name="Yuan T.T."/>
            <person name="Jiang B.G."/>
            <person name="Yang W.F."/>
            <person name="Lam T.T."/>
            <person name="Chang Q.C."/>
            <person name="Ding S.J."/>
            <person name="Wang X.J."/>
            <person name="Zhu J.G."/>
            <person name="Ruan X.D."/>
            <person name="Zhao L."/>
            <person name="Wei J.T."/>
            <person name="Ye R.Z."/>
            <person name="Que T.C."/>
            <person name="Du C.H."/>
            <person name="Zhou Y.H."/>
            <person name="Cheng J.X."/>
            <person name="Dai P.F."/>
            <person name="Guo W.B."/>
            <person name="Han X.H."/>
            <person name="Huang E.J."/>
            <person name="Li L.F."/>
            <person name="Wei W."/>
            <person name="Gao Y.C."/>
            <person name="Liu J.Z."/>
            <person name="Shao H.Z."/>
            <person name="Wang X."/>
            <person name="Wang C.C."/>
            <person name="Yang T.C."/>
            <person name="Huo Q.B."/>
            <person name="Li W."/>
            <person name="Chen H.Y."/>
            <person name="Chen S.E."/>
            <person name="Zhou L.G."/>
            <person name="Ni X.B."/>
            <person name="Tian J.H."/>
            <person name="Sheng Y."/>
            <person name="Liu T."/>
            <person name="Pan Y.S."/>
            <person name="Xia L.Y."/>
            <person name="Li J."/>
            <person name="Zhao F."/>
            <person name="Cao W.C."/>
        </authorList>
    </citation>
    <scope>NUCLEOTIDE SEQUENCE</scope>
    <source>
        <strain evidence="3">Rsan-2018</strain>
    </source>
</reference>
<dbReference type="Proteomes" id="UP000821837">
    <property type="component" value="Unassembled WGS sequence"/>
</dbReference>
<feature type="region of interest" description="Disordered" evidence="1">
    <location>
        <begin position="1"/>
        <end position="38"/>
    </location>
</feature>
<dbReference type="EMBL" id="JABSTV010001793">
    <property type="protein sequence ID" value="KAH7932012.1"/>
    <property type="molecule type" value="Genomic_DNA"/>
</dbReference>
<gene>
    <name evidence="3" type="ORF">HPB52_025021</name>
</gene>
<accession>A0A9D4PAX5</accession>
<proteinExistence type="predicted"/>
<sequence length="150" mass="17219">MRLYLGSGGAQIRSDDSSEEQPMTPLPGEPPEMSEGELWPRSKVLRFIDEYKDYKSDPRNRLKSNRQMFDDIANVLNRNFPGRALTGSQAENKWRTLKRSYLGTRRKNNTSGHGRVTCEYESELGEILEKSHVSNPPLLLGPGRVRRRNE</sequence>
<keyword evidence="4" id="KW-1185">Reference proteome</keyword>
<evidence type="ECO:0000313" key="3">
    <source>
        <dbReference type="EMBL" id="KAH7932012.1"/>
    </source>
</evidence>
<reference evidence="3" key="2">
    <citation type="submission" date="2021-09" db="EMBL/GenBank/DDBJ databases">
        <authorList>
            <person name="Jia N."/>
            <person name="Wang J."/>
            <person name="Shi W."/>
            <person name="Du L."/>
            <person name="Sun Y."/>
            <person name="Zhan W."/>
            <person name="Jiang J."/>
            <person name="Wang Q."/>
            <person name="Zhang B."/>
            <person name="Ji P."/>
            <person name="Sakyi L.B."/>
            <person name="Cui X."/>
            <person name="Yuan T."/>
            <person name="Jiang B."/>
            <person name="Yang W."/>
            <person name="Lam T.T.-Y."/>
            <person name="Chang Q."/>
            <person name="Ding S."/>
            <person name="Wang X."/>
            <person name="Zhu J."/>
            <person name="Ruan X."/>
            <person name="Zhao L."/>
            <person name="Wei J."/>
            <person name="Que T."/>
            <person name="Du C."/>
            <person name="Cheng J."/>
            <person name="Dai P."/>
            <person name="Han X."/>
            <person name="Huang E."/>
            <person name="Gao Y."/>
            <person name="Liu J."/>
            <person name="Shao H."/>
            <person name="Ye R."/>
            <person name="Li L."/>
            <person name="Wei W."/>
            <person name="Wang X."/>
            <person name="Wang C."/>
            <person name="Huo Q."/>
            <person name="Li W."/>
            <person name="Guo W."/>
            <person name="Chen H."/>
            <person name="Chen S."/>
            <person name="Zhou L."/>
            <person name="Zhou L."/>
            <person name="Ni X."/>
            <person name="Tian J."/>
            <person name="Zhou Y."/>
            <person name="Sheng Y."/>
            <person name="Liu T."/>
            <person name="Pan Y."/>
            <person name="Xia L."/>
            <person name="Li J."/>
            <person name="Zhao F."/>
            <person name="Cao W."/>
        </authorList>
    </citation>
    <scope>NUCLEOTIDE SEQUENCE</scope>
    <source>
        <strain evidence="3">Rsan-2018</strain>
        <tissue evidence="3">Larvae</tissue>
    </source>
</reference>
<dbReference type="Pfam" id="PF13837">
    <property type="entry name" value="Myb_DNA-bind_4"/>
    <property type="match status" value="1"/>
</dbReference>
<evidence type="ECO:0000313" key="4">
    <source>
        <dbReference type="Proteomes" id="UP000821837"/>
    </source>
</evidence>
<protein>
    <recommendedName>
        <fullName evidence="2">Myb/SANT-like DNA-binding domain-containing protein</fullName>
    </recommendedName>
</protein>
<dbReference type="InterPro" id="IPR044822">
    <property type="entry name" value="Myb_DNA-bind_4"/>
</dbReference>